<gene>
    <name evidence="1" type="ORF">TNCT_562631</name>
</gene>
<dbReference type="OrthoDB" id="6433592at2759"/>
<evidence type="ECO:0000313" key="2">
    <source>
        <dbReference type="Proteomes" id="UP000887116"/>
    </source>
</evidence>
<accession>A0A8X6KMZ8</accession>
<proteinExistence type="predicted"/>
<protein>
    <submittedName>
        <fullName evidence="1">Uncharacterized protein</fullName>
    </submittedName>
</protein>
<sequence length="112" mass="12908">MASCSKDWPYLAQEISEETTIEQPKPSTNQQSLRKIKLEGNEKNNESWCQSVFCARKKGKKITTEMQESLRSSEMQNSECMKGILKNGCFPDFMNALWKKKEGIHKKGINLF</sequence>
<dbReference type="Proteomes" id="UP000887116">
    <property type="component" value="Unassembled WGS sequence"/>
</dbReference>
<reference evidence="1" key="1">
    <citation type="submission" date="2020-07" db="EMBL/GenBank/DDBJ databases">
        <title>Multicomponent nature underlies the extraordinary mechanical properties of spider dragline silk.</title>
        <authorList>
            <person name="Kono N."/>
            <person name="Nakamura H."/>
            <person name="Mori M."/>
            <person name="Yoshida Y."/>
            <person name="Ohtoshi R."/>
            <person name="Malay A.D."/>
            <person name="Moran D.A.P."/>
            <person name="Tomita M."/>
            <person name="Numata K."/>
            <person name="Arakawa K."/>
        </authorList>
    </citation>
    <scope>NUCLEOTIDE SEQUENCE</scope>
</reference>
<organism evidence="1 2">
    <name type="scientific">Trichonephila clavata</name>
    <name type="common">Joro spider</name>
    <name type="synonym">Nephila clavata</name>
    <dbReference type="NCBI Taxonomy" id="2740835"/>
    <lineage>
        <taxon>Eukaryota</taxon>
        <taxon>Metazoa</taxon>
        <taxon>Ecdysozoa</taxon>
        <taxon>Arthropoda</taxon>
        <taxon>Chelicerata</taxon>
        <taxon>Arachnida</taxon>
        <taxon>Araneae</taxon>
        <taxon>Araneomorphae</taxon>
        <taxon>Entelegynae</taxon>
        <taxon>Araneoidea</taxon>
        <taxon>Nephilidae</taxon>
        <taxon>Trichonephila</taxon>
    </lineage>
</organism>
<keyword evidence="2" id="KW-1185">Reference proteome</keyword>
<evidence type="ECO:0000313" key="1">
    <source>
        <dbReference type="EMBL" id="GFQ79084.1"/>
    </source>
</evidence>
<dbReference type="EMBL" id="BMAO01002206">
    <property type="protein sequence ID" value="GFQ79084.1"/>
    <property type="molecule type" value="Genomic_DNA"/>
</dbReference>
<comment type="caution">
    <text evidence="1">The sequence shown here is derived from an EMBL/GenBank/DDBJ whole genome shotgun (WGS) entry which is preliminary data.</text>
</comment>
<dbReference type="AlphaFoldDB" id="A0A8X6KMZ8"/>
<name>A0A8X6KMZ8_TRICU</name>